<dbReference type="SUPFAM" id="SSF140453">
    <property type="entry name" value="EsxAB dimer-like"/>
    <property type="match status" value="1"/>
</dbReference>
<accession>U2TUA7</accession>
<proteinExistence type="predicted"/>
<sequence length="113" mass="11235">MAGKTIVVDHGALSAASQKLGTLADGMDGQAKSLSDASSALLGAWEGDGRGSFSAASGTLVKFTQAAARILRAESGSIAKSNETYKEADDKAASSMESGSQGSGGGKRPTPVE</sequence>
<dbReference type="PATRIC" id="fig|1125712.3.peg.521"/>
<dbReference type="OrthoDB" id="9929975at2"/>
<dbReference type="InterPro" id="IPR036689">
    <property type="entry name" value="ESAT-6-like_sf"/>
</dbReference>
<evidence type="ECO:0000313" key="3">
    <source>
        <dbReference type="Proteomes" id="UP000016638"/>
    </source>
</evidence>
<protein>
    <submittedName>
        <fullName evidence="2">Uncharacterized protein</fullName>
    </submittedName>
</protein>
<feature type="compositionally biased region" description="Basic and acidic residues" evidence="1">
    <location>
        <begin position="83"/>
        <end position="92"/>
    </location>
</feature>
<dbReference type="Proteomes" id="UP000016638">
    <property type="component" value="Unassembled WGS sequence"/>
</dbReference>
<dbReference type="RefSeq" id="WP_021725367.1">
    <property type="nucleotide sequence ID" value="NZ_AWEZ01000018.1"/>
</dbReference>
<dbReference type="EMBL" id="AWEZ01000018">
    <property type="protein sequence ID" value="ERL09935.1"/>
    <property type="molecule type" value="Genomic_DNA"/>
</dbReference>
<keyword evidence="3" id="KW-1185">Reference proteome</keyword>
<comment type="caution">
    <text evidence="2">The sequence shown here is derived from an EMBL/GenBank/DDBJ whole genome shotgun (WGS) entry which is preliminary data.</text>
</comment>
<dbReference type="Gene3D" id="1.10.287.1060">
    <property type="entry name" value="ESAT-6-like"/>
    <property type="match status" value="1"/>
</dbReference>
<gene>
    <name evidence="2" type="ORF">HMPREF1316_2528</name>
</gene>
<organism evidence="2 3">
    <name type="scientific">Olsenella profusa F0195</name>
    <dbReference type="NCBI Taxonomy" id="1125712"/>
    <lineage>
        <taxon>Bacteria</taxon>
        <taxon>Bacillati</taxon>
        <taxon>Actinomycetota</taxon>
        <taxon>Coriobacteriia</taxon>
        <taxon>Coriobacteriales</taxon>
        <taxon>Atopobiaceae</taxon>
        <taxon>Olsenella</taxon>
    </lineage>
</organism>
<name>U2TUA7_9ACTN</name>
<dbReference type="STRING" id="1125712.HMPREF1316_2528"/>
<evidence type="ECO:0000256" key="1">
    <source>
        <dbReference type="SAM" id="MobiDB-lite"/>
    </source>
</evidence>
<evidence type="ECO:0000313" key="2">
    <source>
        <dbReference type="EMBL" id="ERL09935.1"/>
    </source>
</evidence>
<reference evidence="2 3" key="1">
    <citation type="submission" date="2013-08" db="EMBL/GenBank/DDBJ databases">
        <authorList>
            <person name="Durkin A.S."/>
            <person name="Haft D.R."/>
            <person name="McCorrison J."/>
            <person name="Torralba M."/>
            <person name="Gillis M."/>
            <person name="Haft D.H."/>
            <person name="Methe B."/>
            <person name="Sutton G."/>
            <person name="Nelson K.E."/>
        </authorList>
    </citation>
    <scope>NUCLEOTIDE SEQUENCE [LARGE SCALE GENOMIC DNA]</scope>
    <source>
        <strain evidence="2 3">F0195</strain>
    </source>
</reference>
<dbReference type="AlphaFoldDB" id="U2TUA7"/>
<feature type="region of interest" description="Disordered" evidence="1">
    <location>
        <begin position="78"/>
        <end position="113"/>
    </location>
</feature>